<gene>
    <name evidence="1" type="ORF">NGM99_13865</name>
</gene>
<evidence type="ECO:0008006" key="3">
    <source>
        <dbReference type="Google" id="ProtNLM"/>
    </source>
</evidence>
<keyword evidence="2" id="KW-1185">Reference proteome</keyword>
<evidence type="ECO:0000313" key="1">
    <source>
        <dbReference type="EMBL" id="MCO6050866.1"/>
    </source>
</evidence>
<reference evidence="1 2" key="1">
    <citation type="submission" date="2022-06" db="EMBL/GenBank/DDBJ databases">
        <title>Mesorhizobium sp. strain RP14 Genome sequencing and assembly.</title>
        <authorList>
            <person name="Kim I."/>
        </authorList>
    </citation>
    <scope>NUCLEOTIDE SEQUENCE [LARGE SCALE GENOMIC DNA]</scope>
    <source>
        <strain evidence="2">RP14(2022)</strain>
    </source>
</reference>
<dbReference type="Proteomes" id="UP001205906">
    <property type="component" value="Unassembled WGS sequence"/>
</dbReference>
<comment type="caution">
    <text evidence="1">The sequence shown here is derived from an EMBL/GenBank/DDBJ whole genome shotgun (WGS) entry which is preliminary data.</text>
</comment>
<dbReference type="EMBL" id="JAMXQS010000006">
    <property type="protein sequence ID" value="MCO6050866.1"/>
    <property type="molecule type" value="Genomic_DNA"/>
</dbReference>
<name>A0ABT1C9M6_9HYPH</name>
<sequence>MTWKLPVNGHIERNAENVVGFIRRNPSCSIARIMGEFDITAHGIHSAIAFARRVQGIPIATVRFGAKGHETYYEIRDAWPEGERLS</sequence>
<dbReference type="RefSeq" id="WP_252819855.1">
    <property type="nucleotide sequence ID" value="NZ_JAMXQS010000006.1"/>
</dbReference>
<proteinExistence type="predicted"/>
<evidence type="ECO:0000313" key="2">
    <source>
        <dbReference type="Proteomes" id="UP001205906"/>
    </source>
</evidence>
<accession>A0ABT1C9M6</accession>
<protein>
    <recommendedName>
        <fullName evidence="3">Helix-turn-helix domain-containing protein</fullName>
    </recommendedName>
</protein>
<organism evidence="1 2">
    <name type="scientific">Mesorhizobium liriopis</name>
    <dbReference type="NCBI Taxonomy" id="2953882"/>
    <lineage>
        <taxon>Bacteria</taxon>
        <taxon>Pseudomonadati</taxon>
        <taxon>Pseudomonadota</taxon>
        <taxon>Alphaproteobacteria</taxon>
        <taxon>Hyphomicrobiales</taxon>
        <taxon>Phyllobacteriaceae</taxon>
        <taxon>Mesorhizobium</taxon>
    </lineage>
</organism>